<evidence type="ECO:0000313" key="2">
    <source>
        <dbReference type="EMBL" id="KYQ54843.1"/>
    </source>
</evidence>
<evidence type="ECO:0000256" key="1">
    <source>
        <dbReference type="SAM" id="MobiDB-lite"/>
    </source>
</evidence>
<reference evidence="2 3" key="1">
    <citation type="submission" date="2015-09" db="EMBL/GenBank/DDBJ databases">
        <title>Trachymyrmex zeteki WGS genome.</title>
        <authorList>
            <person name="Nygaard S."/>
            <person name="Hu H."/>
            <person name="Boomsma J."/>
            <person name="Zhang G."/>
        </authorList>
    </citation>
    <scope>NUCLEOTIDE SEQUENCE [LARGE SCALE GENOMIC DNA]</scope>
    <source>
        <strain evidence="2">Tzet28-1</strain>
        <tissue evidence="2">Whole body</tissue>
    </source>
</reference>
<feature type="region of interest" description="Disordered" evidence="1">
    <location>
        <begin position="1"/>
        <end position="51"/>
    </location>
</feature>
<keyword evidence="3" id="KW-1185">Reference proteome</keyword>
<dbReference type="EMBL" id="KQ982562">
    <property type="protein sequence ID" value="KYQ54843.1"/>
    <property type="molecule type" value="Genomic_DNA"/>
</dbReference>
<accession>A0A151X366</accession>
<name>A0A151X366_9HYME</name>
<dbReference type="AlphaFoldDB" id="A0A151X366"/>
<gene>
    <name evidence="2" type="ORF">ALC60_06184</name>
</gene>
<sequence>MPRGRRRRQDEESGGGGNGSMDVGEVKAPRGCGEREKDIETDRKTADKGRT</sequence>
<feature type="compositionally biased region" description="Basic and acidic residues" evidence="1">
    <location>
        <begin position="24"/>
        <end position="51"/>
    </location>
</feature>
<protein>
    <submittedName>
        <fullName evidence="2">Uncharacterized protein</fullName>
    </submittedName>
</protein>
<organism evidence="2 3">
    <name type="scientific">Mycetomoellerius zeteki</name>
    <dbReference type="NCBI Taxonomy" id="64791"/>
    <lineage>
        <taxon>Eukaryota</taxon>
        <taxon>Metazoa</taxon>
        <taxon>Ecdysozoa</taxon>
        <taxon>Arthropoda</taxon>
        <taxon>Hexapoda</taxon>
        <taxon>Insecta</taxon>
        <taxon>Pterygota</taxon>
        <taxon>Neoptera</taxon>
        <taxon>Endopterygota</taxon>
        <taxon>Hymenoptera</taxon>
        <taxon>Apocrita</taxon>
        <taxon>Aculeata</taxon>
        <taxon>Formicoidea</taxon>
        <taxon>Formicidae</taxon>
        <taxon>Myrmicinae</taxon>
        <taxon>Mycetomoellerius</taxon>
    </lineage>
</organism>
<evidence type="ECO:0000313" key="3">
    <source>
        <dbReference type="Proteomes" id="UP000075809"/>
    </source>
</evidence>
<dbReference type="Proteomes" id="UP000075809">
    <property type="component" value="Unassembled WGS sequence"/>
</dbReference>
<proteinExistence type="predicted"/>